<reference evidence="2" key="1">
    <citation type="submission" date="2018-01" db="EMBL/GenBank/DDBJ databases">
        <authorList>
            <person name="Yu X.-D."/>
        </authorList>
    </citation>
    <scope>NUCLEOTIDE SEQUENCE</scope>
    <source>
        <strain evidence="2">ZX-21</strain>
    </source>
</reference>
<protein>
    <submittedName>
        <fullName evidence="2">Uncharacterized protein</fullName>
    </submittedName>
</protein>
<sequence>MRWIRLSLLIVTTTLSITTNADQSQEPWPYISFRVDATEGCHRLADVKKDEMVGWVKERIERHNKPLPIHGEKIGLMIKAMCVINVSSRNGGRADGYVNVNAFVLSDGSFLGHEVDSLIDFKTEVYAFQQFNAQQIKALLKEKIQVVSARYLFDMIMGKNKINLGPTLFHHKGFDMKVDPAAAEALRNQDRK</sequence>
<evidence type="ECO:0000313" key="3">
    <source>
        <dbReference type="Proteomes" id="UP000237222"/>
    </source>
</evidence>
<gene>
    <name evidence="2" type="ORF">C0068_16455</name>
</gene>
<comment type="caution">
    <text evidence="2">The sequence shown here is derived from an EMBL/GenBank/DDBJ whole genome shotgun (WGS) entry which is preliminary data.</text>
</comment>
<feature type="chain" id="PRO_5015597279" evidence="1">
    <location>
        <begin position="22"/>
        <end position="192"/>
    </location>
</feature>
<feature type="signal peptide" evidence="1">
    <location>
        <begin position="1"/>
        <end position="21"/>
    </location>
</feature>
<evidence type="ECO:0000313" key="2">
    <source>
        <dbReference type="EMBL" id="POP51528.1"/>
    </source>
</evidence>
<dbReference type="RefSeq" id="WP_103685570.1">
    <property type="nucleotide sequence ID" value="NZ_PQGG01000038.1"/>
</dbReference>
<proteinExistence type="predicted"/>
<keyword evidence="1" id="KW-0732">Signal</keyword>
<accession>A0A2S4HC39</accession>
<evidence type="ECO:0000256" key="1">
    <source>
        <dbReference type="SAM" id="SignalP"/>
    </source>
</evidence>
<organism evidence="2 3">
    <name type="scientific">Zhongshania marina</name>
    <dbReference type="NCBI Taxonomy" id="2304603"/>
    <lineage>
        <taxon>Bacteria</taxon>
        <taxon>Pseudomonadati</taxon>
        <taxon>Pseudomonadota</taxon>
        <taxon>Gammaproteobacteria</taxon>
        <taxon>Cellvibrionales</taxon>
        <taxon>Spongiibacteraceae</taxon>
        <taxon>Zhongshania</taxon>
    </lineage>
</organism>
<dbReference type="EMBL" id="PQGG01000038">
    <property type="protein sequence ID" value="POP51528.1"/>
    <property type="molecule type" value="Genomic_DNA"/>
</dbReference>
<name>A0A2S4HC39_9GAMM</name>
<dbReference type="AlphaFoldDB" id="A0A2S4HC39"/>
<dbReference type="Proteomes" id="UP000237222">
    <property type="component" value="Unassembled WGS sequence"/>
</dbReference>